<gene>
    <name evidence="1" type="ORF">EHYA_03594</name>
</gene>
<reference evidence="1 2" key="1">
    <citation type="submission" date="2018-12" db="EMBL/GenBank/DDBJ databases">
        <title>Draft genome sequence of Embleya hyalina NBRC 13850T.</title>
        <authorList>
            <person name="Komaki H."/>
            <person name="Hosoyama A."/>
            <person name="Kimura A."/>
            <person name="Ichikawa N."/>
            <person name="Tamura T."/>
        </authorList>
    </citation>
    <scope>NUCLEOTIDE SEQUENCE [LARGE SCALE GENOMIC DNA]</scope>
    <source>
        <strain evidence="1 2">NBRC 13850</strain>
    </source>
</reference>
<dbReference type="AlphaFoldDB" id="A0A401YMR9"/>
<evidence type="ECO:0000313" key="2">
    <source>
        <dbReference type="Proteomes" id="UP000286931"/>
    </source>
</evidence>
<dbReference type="Proteomes" id="UP000286931">
    <property type="component" value="Unassembled WGS sequence"/>
</dbReference>
<dbReference type="RefSeq" id="WP_126638011.1">
    <property type="nucleotide sequence ID" value="NZ_BIFH01000019.1"/>
</dbReference>
<proteinExistence type="predicted"/>
<accession>A0A401YMR9</accession>
<protein>
    <submittedName>
        <fullName evidence="1">Uncharacterized protein</fullName>
    </submittedName>
</protein>
<keyword evidence="2" id="KW-1185">Reference proteome</keyword>
<name>A0A401YMR9_9ACTN</name>
<comment type="caution">
    <text evidence="1">The sequence shown here is derived from an EMBL/GenBank/DDBJ whole genome shotgun (WGS) entry which is preliminary data.</text>
</comment>
<evidence type="ECO:0000313" key="1">
    <source>
        <dbReference type="EMBL" id="GCD95910.1"/>
    </source>
</evidence>
<dbReference type="EMBL" id="BIFH01000019">
    <property type="protein sequence ID" value="GCD95910.1"/>
    <property type="molecule type" value="Genomic_DNA"/>
</dbReference>
<sequence>MRVVLEHGGPKTVDSVVIRIGSGFAAVTVTPVADDITLPAATLERLTRRAADLLRSARDG</sequence>
<organism evidence="1 2">
    <name type="scientific">Embleya hyalina</name>
    <dbReference type="NCBI Taxonomy" id="516124"/>
    <lineage>
        <taxon>Bacteria</taxon>
        <taxon>Bacillati</taxon>
        <taxon>Actinomycetota</taxon>
        <taxon>Actinomycetes</taxon>
        <taxon>Kitasatosporales</taxon>
        <taxon>Streptomycetaceae</taxon>
        <taxon>Embleya</taxon>
    </lineage>
</organism>